<dbReference type="InterPro" id="IPR011989">
    <property type="entry name" value="ARM-like"/>
</dbReference>
<feature type="region of interest" description="Disordered" evidence="14">
    <location>
        <begin position="2411"/>
        <end position="2452"/>
    </location>
</feature>
<feature type="region of interest" description="Disordered" evidence="14">
    <location>
        <begin position="2690"/>
        <end position="2789"/>
    </location>
</feature>
<feature type="domain" description="Major facilitator superfamily (MFS) profile" evidence="17">
    <location>
        <begin position="3527"/>
        <end position="3977"/>
    </location>
</feature>
<dbReference type="InterPro" id="IPR015421">
    <property type="entry name" value="PyrdxlP-dep_Trfase_major"/>
</dbReference>
<protein>
    <recommendedName>
        <fullName evidence="5">HECT-type E3 ubiquitin transferase</fullName>
        <ecNumber evidence="5">2.3.2.26</ecNumber>
    </recommendedName>
</protein>
<dbReference type="Proteomes" id="UP000518752">
    <property type="component" value="Unassembled WGS sequence"/>
</dbReference>
<name>A0A8H5M224_9AGAR</name>
<dbReference type="SUPFAM" id="SSF53383">
    <property type="entry name" value="PLP-dependent transferases"/>
    <property type="match status" value="1"/>
</dbReference>
<dbReference type="CDD" id="cd17324">
    <property type="entry name" value="MFS_NepI_like"/>
    <property type="match status" value="1"/>
</dbReference>
<dbReference type="Pfam" id="PF13432">
    <property type="entry name" value="TPR_16"/>
    <property type="match status" value="1"/>
</dbReference>
<evidence type="ECO:0000256" key="13">
    <source>
        <dbReference type="PROSITE-ProRule" id="PRU00104"/>
    </source>
</evidence>
<dbReference type="InterPro" id="IPR011701">
    <property type="entry name" value="MFS"/>
</dbReference>
<comment type="similarity">
    <text evidence="4">Belongs to the UPL family. K-HECT subfamily.</text>
</comment>
<dbReference type="GO" id="GO:0000209">
    <property type="term" value="P:protein polyubiquitination"/>
    <property type="evidence" value="ECO:0007669"/>
    <property type="project" value="TreeGrafter"/>
</dbReference>
<dbReference type="PROSITE" id="PS50237">
    <property type="entry name" value="HECT"/>
    <property type="match status" value="1"/>
</dbReference>
<evidence type="ECO:0000256" key="10">
    <source>
        <dbReference type="ARBA" id="ARBA00022898"/>
    </source>
</evidence>
<keyword evidence="11" id="KW-0508">mRNA splicing</keyword>
<dbReference type="Pfam" id="PF13428">
    <property type="entry name" value="TPR_14"/>
    <property type="match status" value="1"/>
</dbReference>
<evidence type="ECO:0000256" key="5">
    <source>
        <dbReference type="ARBA" id="ARBA00012485"/>
    </source>
</evidence>
<feature type="compositionally biased region" description="Basic and acidic residues" evidence="14">
    <location>
        <begin position="2411"/>
        <end position="2427"/>
    </location>
</feature>
<evidence type="ECO:0000259" key="16">
    <source>
        <dbReference type="PROSITE" id="PS50237"/>
    </source>
</evidence>
<feature type="compositionally biased region" description="Basic and acidic residues" evidence="14">
    <location>
        <begin position="1644"/>
        <end position="1655"/>
    </location>
</feature>
<evidence type="ECO:0000256" key="9">
    <source>
        <dbReference type="ARBA" id="ARBA00022786"/>
    </source>
</evidence>
<organism evidence="18 19">
    <name type="scientific">Collybiopsis confluens</name>
    <dbReference type="NCBI Taxonomy" id="2823264"/>
    <lineage>
        <taxon>Eukaryota</taxon>
        <taxon>Fungi</taxon>
        <taxon>Dikarya</taxon>
        <taxon>Basidiomycota</taxon>
        <taxon>Agaricomycotina</taxon>
        <taxon>Agaricomycetes</taxon>
        <taxon>Agaricomycetidae</taxon>
        <taxon>Agaricales</taxon>
        <taxon>Marasmiineae</taxon>
        <taxon>Omphalotaceae</taxon>
        <taxon>Collybiopsis</taxon>
    </lineage>
</organism>
<feature type="compositionally biased region" description="Low complexity" evidence="14">
    <location>
        <begin position="2855"/>
        <end position="2866"/>
    </location>
</feature>
<feature type="compositionally biased region" description="Acidic residues" evidence="14">
    <location>
        <begin position="1905"/>
        <end position="1921"/>
    </location>
</feature>
<evidence type="ECO:0000259" key="17">
    <source>
        <dbReference type="PROSITE" id="PS50850"/>
    </source>
</evidence>
<evidence type="ECO:0000313" key="18">
    <source>
        <dbReference type="EMBL" id="KAF5377754.1"/>
    </source>
</evidence>
<keyword evidence="19" id="KW-1185">Reference proteome</keyword>
<evidence type="ECO:0000256" key="15">
    <source>
        <dbReference type="SAM" id="Phobius"/>
    </source>
</evidence>
<dbReference type="Gene3D" id="3.90.1150.10">
    <property type="entry name" value="Aspartate Aminotransferase, domain 1"/>
    <property type="match status" value="1"/>
</dbReference>
<evidence type="ECO:0000256" key="3">
    <source>
        <dbReference type="ARBA" id="ARBA00004141"/>
    </source>
</evidence>
<dbReference type="InterPro" id="IPR057948">
    <property type="entry name" value="TPR_TRIP12_N"/>
</dbReference>
<feature type="compositionally biased region" description="Polar residues" evidence="14">
    <location>
        <begin position="2269"/>
        <end position="2287"/>
    </location>
</feature>
<evidence type="ECO:0000256" key="4">
    <source>
        <dbReference type="ARBA" id="ARBA00006331"/>
    </source>
</evidence>
<feature type="region of interest" description="Disordered" evidence="14">
    <location>
        <begin position="1901"/>
        <end position="1921"/>
    </location>
</feature>
<dbReference type="SMART" id="SM00386">
    <property type="entry name" value="HAT"/>
    <property type="match status" value="14"/>
</dbReference>
<feature type="compositionally biased region" description="Polar residues" evidence="14">
    <location>
        <begin position="1611"/>
        <end position="1628"/>
    </location>
</feature>
<dbReference type="SUPFAM" id="SSF48452">
    <property type="entry name" value="TPR-like"/>
    <property type="match status" value="4"/>
</dbReference>
<dbReference type="Pfam" id="PF07690">
    <property type="entry name" value="MFS_1"/>
    <property type="match status" value="1"/>
</dbReference>
<evidence type="ECO:0000256" key="12">
    <source>
        <dbReference type="ARBA" id="ARBA00023242"/>
    </source>
</evidence>
<feature type="region of interest" description="Disordered" evidence="14">
    <location>
        <begin position="17"/>
        <end position="36"/>
    </location>
</feature>
<sequence>MTESVFEGQAVCAWEGKKKKKKSKLPRGNSSSSAYHHWPATMAPKLNKLAFLSMPAPASYVAGLGRGSAAAFCIVSRAISNDNLLVPLVSPLVQISVQLEKDHRQKLSRIEAQAKRGEEPEIDPDQFQDPDNEYGLFAGTAYEQDDEEADKIYEAVDAAMDARRKARREAQEQEQLAKHRAERPKIQQQFADLKRGLSAVTDEEWESIPEVGNLTKRKRPKYERSYAVSDSVLVGDRSRGEYENSLDSMQQQSGGLVTLADSGPTNFVEIGQARDKILSLKLDQVSGTSTSSGLSTSVDPKGYLTSLNSVILKSDAEIGDIKRARMLFDSLIKSNPKHSPGWIAAARLEEHAGRMVAARKLIKQGCEQCPKSEDVWLEAARLHLTLVKNNEDAKVVFANAVQHVGQSVKIWLAAADLEHDVKARRRSISTALEHIPHSVRLWKETVNLEASASDARVLLSRAVEVIPLSVELWLALAQLETLEKAKAVLNKARKAIPTSHEIWIAAGRLLEQEATTMGADKTEAEKMKALDMVDKTIEAGVRELRRHGVLLTRDQWLKEAEKCETQGSVLTSEAIVKATIAMDVEEEDRLETWIDDAEGALSRNMIGTARAILAYALKVFPDKKKLWIRAAGLEKARGTSESLDAILTEAVKHCPQVEVLWLMAAKERWLAGNVEGARDILASAFDANKESEKIWLAAVKLEAENGHIDVARELLVRARTAADTERIWMKSAAFERQQGQLDAALQTLATALKRFPKFPKLYMIQGQIYQSQNNFTVARASFAAGYKACPKEPTLWILASRLEEADGKSIKARALLDKARQVNPSNELIWAEAAGVEERSGGAAQAKAMLARGLQDCPTSGLLWTMSIWLEPRPQRKTRALDALKKSNDNPLIICTVARLFWAERKIEKARHWFQRAVPPRPDDSVDTGADIGDLWGWWLKFERQHGTEEHREEVRTKCAAAEPHHGIIWQAVAKDLKNNGKSVREILEMVADFSKRKRTLVPAIPVHNKCFGLTGNDYNPLSTWRLVVVCLNDPPKFSGKKRIERYVGQHALLGKKNFSSCVIMAPIATTFAQPASDSTVSSKNDVQTLKPTSIIHRTPWRPPVATHGEGIYLDLEDGRRVVDGVGGAAVACLGTNHQRVIQAIKDQLDRLPYVYSMQLSNEPAEQLAEMLIKSGKGAFELCGFASGGSEAMEGVLKLAKQYYDEIGQTQRNNFVARKLSYHGNTVATLSLAHHPARRGPYEGILDRNNFHHVSPAYAARFQLPDETEEQYVEKLAKELEDKFVELGPETVIGFVAETVSGATIGACGAPKGYFPAMKAICHKYGALFILDEASSSASTLGVMCGMGRMGTLHAWESFGDGAAPDIQAVAKGLGGGYASIGAVLMSKTVAEGIRGKSGFWKHGHTYQAHPLACAASVAVQDVITSENLLENCRTQGTHLAKLLRQRLQGANALAAPYIFDIRGGGLFWGIEFDLEGPVAAKIDMKGQKFAMVAQARLLEKGLIVMAFTGGANLEGTKGDHILLSPAYNTTKAEIETIVDIFVDAIEDVINEHIITKIWSWMLSSVHKKNLNPLDQDISTDISAKPTRSSARVKAAKEKTQNKFEEKEQLYTEQTSPVTAESSRSNRVSNKRTREPASGKGKGKGKEILPDEPSRRRSSIRRASIPLTISEPVQDPKGKKRAAPEPTSDEEIAASSTKRTRTSHSLRFQNIKNSSMPRNTRSATTGKMAAKAKAMAEAESSQHHDADINMMDPEYKREDSDYEDDDHGEPMEEGNGEASEHVQESIAEDNGHGNDDDHDEDNQEDDSPLPQSGGLPGGLDDAAAALAMFGDYRQFGSYMMSLSSRLKTMLNNIKPTADPTTRLVTLQELSELLSISTEDTLAGSFQVEAFVRELVKILGGRGADRDEDDDDESGEADEDRDEDAALAAALALSTGGTYSGDDNLEAQVLACRCLANLMEALPGVAHTVVYHGAIPVLCSKLIEISYIDLAEQTLSTMEKISEEFPSSIVREGGLAALLNYLDFFSIAVQRTALQAAANCCRNISSEYFAMISSVWPIIRNCLSYSDQRLVEFACLCVIRVIDSYHRSSTENLESLVDSDLIRAVNQLLMPAGGSSLVAPNTYTLLLRALSTAARASPKITVALLEADIVDTLYQILTGVLPSGLANSSEQGGASGGQGLGGGLADMTVMENLAHRPKDQVEETLSFISELLPPLPKDGVFDHRTYTEKTLTRLVKAKAKADKAAARAAVQAPLVAAMLIAPPSLASPVSEDQPTPETSASVAPSSATDRTELLRSKPVVVGRFMRLTVPILIDVYAASVNTPVRVKTLTGLLKAASFLDADGLKQVLMYVPVASFASSILSSRDHPTLVIGALQLVDLLLSKVPSLYKPTFRREGVFHEIECIGARTLTSKPKDKADKEKDKDKESSDSSTPDATTPAAGGNSSSSSSSTAPTIPGYKKLTSLALEPEDAITLRARILKFKYLSGNEQADSNSTLKDLKSFVERISPLKASEKELSEALWDLTTLFASPHTSVSSFELLQSGLVDGLLKFATDTDRQVPVIRRKELLLDSLVNRKNKTLLSSQTPFSTFVKKLQESFTRMESFDVITISQGTDDSKRSSPSLLARQLRLRLVAEDESGVPRNLQNIVVSIHAIATFQALHDYLRPRVAGLFSGSGSRLSGMLAALAASGFTGSSRSGGSGSGSGSGEPSRTEPIPPPAESSPAEDTPENTITRRRSQRLSAKKQSSSSEGSNPSTELPDTSGNDPSTSQELSLPDMPPPVVPESTHSDTMVDSLDSEIHADFSDDDVDAEVFDDRDIDPDNSISGKTVTLSVAEDGSKVEAQTPDGTRVATPNPSASTSRGASSSGKLPTTSRPSYASALKTKPTDWHLEFAMDDHVLPLDLTIYGAIHQHEMRKKTGRVPPSLFWQGIYTIKFRKVPGPAPTPDNGSEPGIRTRSSTPPLSSLAEDAPHAKILRLLRVLHQLNNLEAESSQFSGEKRNLPDSAFVNNKLSAKLTRQLEETMIVASSCLPDWALDLPPHFPFLFPFATRYNFLQSTSFGYARLILKWQSQQSRGGQDNSRRDDGIGFLGRLQRQKVRISRKHILESAVKVFELYGSSSSVLEVEYFEEVGTGLGPTLEFYSLVSKEFSRKDLKIWRDSENGMSIEGGQFVNHSNGLYPAPMPSDDIAEGEQKRTHIFRVIGQFVAKALLDSRIIDLSFNKIFLKLVLGEEVPMTIGTLKLAKKIALVEETVTVEDLALDFTLPGYDIELKPSGKDIMVTNSNVQEYVQLVLEAILGSGSTLQAKSFRDGFSKVFPITDLQAFSVEELVMLFGNGDEDWTNETLSEAIKADHGFHPDSRAIRDLVEILSDYDPNIRRDFLQFITGSPKLPIGGFRGLNPPFTVVRKPHESPLTADDYLPSVMTCVNYLKLPEYSTKAVMREKLGVAIREGLGSFHLSNNNFTLYTGFGTPTEDGFDSFGSIRRGASCSFTGTTDPTLEMEDPIPENQTPDAKHWPTTDFGLIPIPARLRYHPDNPPFHFGLVLNISFGLASTFVQLSESFNVSYDKISQVPTLVQAGYAVGLLFVSPLGDLVRRRQLIIVIVLLSTTLSIPLAVTSSFTVFLVFSFLVGLVSVTPQVLLPLAADLAPAHKRATALSVVFSGLLAGVLIARVLAGVIAQFVTWRVVYYLAIGLQAVVLLGSWALIPDYPAKTQGITYWGMLWTMGKYAVTEPVLIQACLVNMGSSASFSAFWVTLTFLLGGEPYNYSTLVIGLFGLVGLFGVAMAPLVGKTIDALPAYYASLAGCSALIVFQDNNNNIWDALIGNGINIAAVVVAILGLDIFRQMLQTSLASNIFSLKWFMSSIAPEARARLNAVYILSLFIGQVMGTSAGTYVFVHYGWRACALMTLGFSLWQIFILLARGPGLDAPGTPVKKKRWLGWDGLRWEVNRKQDRIEGEGKSDDLEKGAKEGGEKRIDLGS</sequence>
<dbReference type="SUPFAM" id="SSF56204">
    <property type="entry name" value="Hect, E3 ligase catalytic domain"/>
    <property type="match status" value="1"/>
</dbReference>
<dbReference type="GO" id="GO:0016607">
    <property type="term" value="C:nuclear speck"/>
    <property type="evidence" value="ECO:0007669"/>
    <property type="project" value="TreeGrafter"/>
</dbReference>
<dbReference type="CDD" id="cd00610">
    <property type="entry name" value="OAT_like"/>
    <property type="match status" value="1"/>
</dbReference>
<feature type="compositionally biased region" description="Polar residues" evidence="14">
    <location>
        <begin position="1577"/>
        <end position="1590"/>
    </location>
</feature>
<comment type="subcellular location">
    <subcellularLocation>
        <location evidence="3">Membrane</location>
        <topology evidence="3">Multi-pass membrane protein</topology>
    </subcellularLocation>
    <subcellularLocation>
        <location evidence="2">Nucleus</location>
    </subcellularLocation>
</comment>
<dbReference type="Gene3D" id="1.20.1250.20">
    <property type="entry name" value="MFS general substrate transporter like domains"/>
    <property type="match status" value="1"/>
</dbReference>
<feature type="region of interest" description="Disordered" evidence="14">
    <location>
        <begin position="2833"/>
        <end position="2877"/>
    </location>
</feature>
<feature type="compositionally biased region" description="Polar residues" evidence="14">
    <location>
        <begin position="1705"/>
        <end position="1725"/>
    </location>
</feature>
<dbReference type="CDD" id="cd00078">
    <property type="entry name" value="HECTc"/>
    <property type="match status" value="1"/>
</dbReference>
<dbReference type="Gene3D" id="3.40.640.10">
    <property type="entry name" value="Type I PLP-dependent aspartate aminotransferase-like (Major domain)"/>
    <property type="match status" value="1"/>
</dbReference>
<dbReference type="SUPFAM" id="SSF103473">
    <property type="entry name" value="MFS general substrate transporter"/>
    <property type="match status" value="1"/>
</dbReference>
<keyword evidence="15" id="KW-1133">Transmembrane helix</keyword>
<dbReference type="GO" id="GO:0061630">
    <property type="term" value="F:ubiquitin protein ligase activity"/>
    <property type="evidence" value="ECO:0007669"/>
    <property type="project" value="UniProtKB-EC"/>
</dbReference>
<feature type="transmembrane region" description="Helical" evidence="15">
    <location>
        <begin position="3596"/>
        <end position="3613"/>
    </location>
</feature>
<dbReference type="Pfam" id="PF25579">
    <property type="entry name" value="TPR_TRIP12_N"/>
    <property type="match status" value="1"/>
</dbReference>
<feature type="transmembrane region" description="Helical" evidence="15">
    <location>
        <begin position="3764"/>
        <end position="3786"/>
    </location>
</feature>
<dbReference type="FunFam" id="1.25.40.10:FF:000256">
    <property type="entry name" value="Probable pre-mRNA splicing factor prp1"/>
    <property type="match status" value="1"/>
</dbReference>
<dbReference type="OrthoDB" id="423283at2759"/>
<dbReference type="PROSITE" id="PS50850">
    <property type="entry name" value="MFS"/>
    <property type="match status" value="1"/>
</dbReference>
<comment type="catalytic activity">
    <reaction evidence="1">
        <text>S-ubiquitinyl-[E2 ubiquitin-conjugating enzyme]-L-cysteine + [acceptor protein]-L-lysine = [E2 ubiquitin-conjugating enzyme]-L-cysteine + N(6)-ubiquitinyl-[acceptor protein]-L-lysine.</text>
        <dbReference type="EC" id="2.3.2.26"/>
    </reaction>
</comment>
<dbReference type="SUPFAM" id="SSF48371">
    <property type="entry name" value="ARM repeat"/>
    <property type="match status" value="1"/>
</dbReference>
<dbReference type="Gene3D" id="1.25.40.10">
    <property type="entry name" value="Tetratricopeptide repeat domain"/>
    <property type="match status" value="5"/>
</dbReference>
<keyword evidence="8" id="KW-0677">Repeat</keyword>
<feature type="compositionally biased region" description="Acidic residues" evidence="14">
    <location>
        <begin position="1796"/>
        <end position="1807"/>
    </location>
</feature>
<dbReference type="EMBL" id="JAACJN010000081">
    <property type="protein sequence ID" value="KAF5377754.1"/>
    <property type="molecule type" value="Genomic_DNA"/>
</dbReference>
<feature type="compositionally biased region" description="Polar residues" evidence="14">
    <location>
        <begin position="2749"/>
        <end position="2771"/>
    </location>
</feature>
<evidence type="ECO:0000256" key="1">
    <source>
        <dbReference type="ARBA" id="ARBA00000885"/>
    </source>
</evidence>
<evidence type="ECO:0000256" key="14">
    <source>
        <dbReference type="SAM" id="MobiDB-lite"/>
    </source>
</evidence>
<feature type="transmembrane region" description="Helical" evidence="15">
    <location>
        <begin position="3731"/>
        <end position="3758"/>
    </location>
</feature>
<feature type="transmembrane region" description="Helical" evidence="15">
    <location>
        <begin position="3872"/>
        <end position="3891"/>
    </location>
</feature>
<keyword evidence="15" id="KW-0812">Transmembrane</keyword>
<feature type="region of interest" description="Disordered" evidence="14">
    <location>
        <begin position="3954"/>
        <end position="3977"/>
    </location>
</feature>
<feature type="region of interest" description="Disordered" evidence="14">
    <location>
        <begin position="1576"/>
        <end position="1818"/>
    </location>
</feature>
<keyword evidence="7" id="KW-0808">Transferase</keyword>
<dbReference type="GO" id="GO:0022857">
    <property type="term" value="F:transmembrane transporter activity"/>
    <property type="evidence" value="ECO:0007669"/>
    <property type="project" value="InterPro"/>
</dbReference>
<dbReference type="GO" id="GO:0030170">
    <property type="term" value="F:pyridoxal phosphate binding"/>
    <property type="evidence" value="ECO:0007669"/>
    <property type="project" value="InterPro"/>
</dbReference>
<dbReference type="Gene3D" id="3.90.1750.10">
    <property type="entry name" value="Hect, E3 ligase catalytic domains"/>
    <property type="match status" value="1"/>
</dbReference>
<dbReference type="InterPro" id="IPR036259">
    <property type="entry name" value="MFS_trans_sf"/>
</dbReference>
<dbReference type="InterPro" id="IPR020846">
    <property type="entry name" value="MFS_dom"/>
</dbReference>
<dbReference type="Gene3D" id="3.30.2410.10">
    <property type="entry name" value="Hect, E3 ligase catalytic domain"/>
    <property type="match status" value="1"/>
</dbReference>
<dbReference type="GO" id="GO:1990904">
    <property type="term" value="C:ribonucleoprotein complex"/>
    <property type="evidence" value="ECO:0007669"/>
    <property type="project" value="UniProtKB-ARBA"/>
</dbReference>
<dbReference type="InterPro" id="IPR000569">
    <property type="entry name" value="HECT_dom"/>
</dbReference>
<dbReference type="PANTHER" id="PTHR45670">
    <property type="entry name" value="E3 UBIQUITIN-PROTEIN LIGASE TRIP12"/>
    <property type="match status" value="1"/>
</dbReference>
<keyword evidence="9 13" id="KW-0833">Ubl conjugation pathway</keyword>
<dbReference type="Pfam" id="PF00202">
    <property type="entry name" value="Aminotran_3"/>
    <property type="match status" value="1"/>
</dbReference>
<feature type="compositionally biased region" description="Acidic residues" evidence="14">
    <location>
        <begin position="1760"/>
        <end position="1775"/>
    </location>
</feature>
<dbReference type="InterPro" id="IPR015424">
    <property type="entry name" value="PyrdxlP-dep_Trfase"/>
</dbReference>
<dbReference type="Gene3D" id="3.30.2160.10">
    <property type="entry name" value="Hect, E3 ligase catalytic domain"/>
    <property type="match status" value="1"/>
</dbReference>
<dbReference type="Pfam" id="PF06424">
    <property type="entry name" value="PRP1_N"/>
    <property type="match status" value="1"/>
</dbReference>
<dbReference type="GO" id="GO:0000398">
    <property type="term" value="P:mRNA splicing, via spliceosome"/>
    <property type="evidence" value="ECO:0007669"/>
    <property type="project" value="InterPro"/>
</dbReference>
<dbReference type="InterPro" id="IPR011990">
    <property type="entry name" value="TPR-like_helical_dom_sf"/>
</dbReference>
<feature type="compositionally biased region" description="Basic and acidic residues" evidence="14">
    <location>
        <begin position="1734"/>
        <end position="1759"/>
    </location>
</feature>
<keyword evidence="12" id="KW-0539">Nucleus</keyword>
<keyword evidence="10" id="KW-0663">Pyridoxal phosphate</keyword>
<dbReference type="GO" id="GO:0016020">
    <property type="term" value="C:membrane"/>
    <property type="evidence" value="ECO:0007669"/>
    <property type="project" value="UniProtKB-SubCell"/>
</dbReference>
<feature type="compositionally biased region" description="Low complexity" evidence="14">
    <location>
        <begin position="2428"/>
        <end position="2452"/>
    </location>
</feature>
<dbReference type="SMART" id="SM00119">
    <property type="entry name" value="HECTc"/>
    <property type="match status" value="1"/>
</dbReference>
<dbReference type="InterPro" id="IPR003107">
    <property type="entry name" value="HAT"/>
</dbReference>
<dbReference type="InterPro" id="IPR010491">
    <property type="entry name" value="PRP1_N"/>
</dbReference>
<dbReference type="InterPro" id="IPR035983">
    <property type="entry name" value="Hect_E3_ubiquitin_ligase"/>
</dbReference>
<evidence type="ECO:0000256" key="8">
    <source>
        <dbReference type="ARBA" id="ARBA00022737"/>
    </source>
</evidence>
<keyword evidence="15" id="KW-0472">Membrane</keyword>
<feature type="compositionally biased region" description="Basic residues" evidence="14">
    <location>
        <begin position="2732"/>
        <end position="2741"/>
    </location>
</feature>
<dbReference type="GO" id="GO:0043161">
    <property type="term" value="P:proteasome-mediated ubiquitin-dependent protein catabolic process"/>
    <property type="evidence" value="ECO:0007669"/>
    <property type="project" value="TreeGrafter"/>
</dbReference>
<gene>
    <name evidence="18" type="ORF">D9757_008062</name>
</gene>
<dbReference type="EC" id="2.3.2.26" evidence="5"/>
<evidence type="ECO:0000256" key="7">
    <source>
        <dbReference type="ARBA" id="ARBA00022679"/>
    </source>
</evidence>
<dbReference type="Pfam" id="PF00632">
    <property type="entry name" value="HECT"/>
    <property type="match status" value="1"/>
</dbReference>
<evidence type="ECO:0000256" key="2">
    <source>
        <dbReference type="ARBA" id="ARBA00004123"/>
    </source>
</evidence>
<feature type="region of interest" description="Disordered" evidence="14">
    <location>
        <begin position="2936"/>
        <end position="2964"/>
    </location>
</feature>
<keyword evidence="6" id="KW-0507">mRNA processing</keyword>
<evidence type="ECO:0000313" key="19">
    <source>
        <dbReference type="Proteomes" id="UP000518752"/>
    </source>
</evidence>
<proteinExistence type="inferred from homology"/>
<feature type="transmembrane region" description="Helical" evidence="15">
    <location>
        <begin position="3619"/>
        <end position="3641"/>
    </location>
</feature>
<dbReference type="GO" id="GO:0008483">
    <property type="term" value="F:transaminase activity"/>
    <property type="evidence" value="ECO:0007669"/>
    <property type="project" value="InterPro"/>
</dbReference>
<feature type="transmembrane region" description="Helical" evidence="15">
    <location>
        <begin position="3897"/>
        <end position="3918"/>
    </location>
</feature>
<feature type="transmembrane region" description="Helical" evidence="15">
    <location>
        <begin position="3653"/>
        <end position="3678"/>
    </location>
</feature>
<feature type="compositionally biased region" description="Basic and acidic residues" evidence="14">
    <location>
        <begin position="1595"/>
        <end position="1610"/>
    </location>
</feature>
<comment type="caution">
    <text evidence="18">The sequence shown here is derived from an EMBL/GenBank/DDBJ whole genome shotgun (WGS) entry which is preliminary data.</text>
</comment>
<dbReference type="InterPro" id="IPR005814">
    <property type="entry name" value="Aminotrans_3"/>
</dbReference>
<dbReference type="Gene3D" id="1.25.10.10">
    <property type="entry name" value="Leucine-rich Repeat Variant"/>
    <property type="match status" value="1"/>
</dbReference>
<dbReference type="PANTHER" id="PTHR45670:SF1">
    <property type="entry name" value="E3 UBIQUITIN-PROTEIN LIGASE HECTD1"/>
    <property type="match status" value="1"/>
</dbReference>
<feature type="transmembrane region" description="Helical" evidence="15">
    <location>
        <begin position="3684"/>
        <end position="3703"/>
    </location>
</feature>
<evidence type="ECO:0000256" key="11">
    <source>
        <dbReference type="ARBA" id="ARBA00023187"/>
    </source>
</evidence>
<feature type="compositionally biased region" description="Gly residues" evidence="14">
    <location>
        <begin position="2695"/>
        <end position="2705"/>
    </location>
</feature>
<feature type="compositionally biased region" description="Low complexity" evidence="14">
    <location>
        <begin position="1808"/>
        <end position="1818"/>
    </location>
</feature>
<dbReference type="InterPro" id="IPR015422">
    <property type="entry name" value="PyrdxlP-dep_Trfase_small"/>
</dbReference>
<reference evidence="18 19" key="1">
    <citation type="journal article" date="2020" name="ISME J.">
        <title>Uncovering the hidden diversity of litter-decomposition mechanisms in mushroom-forming fungi.</title>
        <authorList>
            <person name="Floudas D."/>
            <person name="Bentzer J."/>
            <person name="Ahren D."/>
            <person name="Johansson T."/>
            <person name="Persson P."/>
            <person name="Tunlid A."/>
        </authorList>
    </citation>
    <scope>NUCLEOTIDE SEQUENCE [LARGE SCALE GENOMIC DNA]</scope>
    <source>
        <strain evidence="18 19">CBS 406.79</strain>
    </source>
</reference>
<feature type="active site" description="Glycyl thioester intermediate" evidence="13">
    <location>
        <position position="3423"/>
    </location>
</feature>
<feature type="domain" description="HECT" evidence="16">
    <location>
        <begin position="3134"/>
        <end position="3456"/>
    </location>
</feature>
<dbReference type="InterPro" id="IPR045322">
    <property type="entry name" value="HECTD1/TRIP12-like"/>
</dbReference>
<feature type="transmembrane region" description="Helical" evidence="15">
    <location>
        <begin position="3816"/>
        <end position="3837"/>
    </location>
</feature>
<dbReference type="InterPro" id="IPR016024">
    <property type="entry name" value="ARM-type_fold"/>
</dbReference>
<feature type="compositionally biased region" description="Basic and acidic residues" evidence="14">
    <location>
        <begin position="1778"/>
        <end position="1795"/>
    </location>
</feature>
<feature type="region of interest" description="Disordered" evidence="14">
    <location>
        <begin position="2266"/>
        <end position="2288"/>
    </location>
</feature>
<accession>A0A8H5M224</accession>
<evidence type="ECO:0000256" key="6">
    <source>
        <dbReference type="ARBA" id="ARBA00022664"/>
    </source>
</evidence>